<dbReference type="KEGG" id="ful:C4N20_00275"/>
<evidence type="ECO:0000313" key="1">
    <source>
        <dbReference type="EMBL" id="SQJ04826.1"/>
    </source>
</evidence>
<dbReference type="RefSeq" id="WP_005982107.1">
    <property type="nucleotide sequence ID" value="NZ_CABKNW010000005.1"/>
</dbReference>
<gene>
    <name evidence="1" type="ORF">NCTC12112_01923</name>
</gene>
<dbReference type="GeneID" id="78453226"/>
<protein>
    <submittedName>
        <fullName evidence="1">Uncharacterized protein</fullName>
    </submittedName>
</protein>
<sequence length="90" mass="10581">MEELLIKAIKSLVFLKKQNIITKYNLIDEEEIEFSFKINSFEEQDSCGIEDYKTIAERIKKAEKEYWQSVKEENEFIDELNAAYTSVSCG</sequence>
<name>A0AAX2JB87_9FUSO</name>
<evidence type="ECO:0000313" key="2">
    <source>
        <dbReference type="Proteomes" id="UP000249008"/>
    </source>
</evidence>
<organism evidence="1 2">
    <name type="scientific">Fusobacterium ulcerans</name>
    <dbReference type="NCBI Taxonomy" id="861"/>
    <lineage>
        <taxon>Bacteria</taxon>
        <taxon>Fusobacteriati</taxon>
        <taxon>Fusobacteriota</taxon>
        <taxon>Fusobacteriia</taxon>
        <taxon>Fusobacteriales</taxon>
        <taxon>Fusobacteriaceae</taxon>
        <taxon>Fusobacterium</taxon>
    </lineage>
</organism>
<dbReference type="Proteomes" id="UP000249008">
    <property type="component" value="Chromosome 1"/>
</dbReference>
<reference evidence="1 2" key="1">
    <citation type="submission" date="2018-06" db="EMBL/GenBank/DDBJ databases">
        <authorList>
            <consortium name="Pathogen Informatics"/>
            <person name="Doyle S."/>
        </authorList>
    </citation>
    <scope>NUCLEOTIDE SEQUENCE [LARGE SCALE GENOMIC DNA]</scope>
    <source>
        <strain evidence="1 2">NCTC12112</strain>
    </source>
</reference>
<accession>A0AAX2JB87</accession>
<dbReference type="AlphaFoldDB" id="A0AAX2JB87"/>
<dbReference type="EMBL" id="LS483487">
    <property type="protein sequence ID" value="SQJ04826.1"/>
    <property type="molecule type" value="Genomic_DNA"/>
</dbReference>
<proteinExistence type="predicted"/>